<dbReference type="AlphaFoldDB" id="A0AAD0YYS0"/>
<evidence type="ECO:0000313" key="2">
    <source>
        <dbReference type="EMBL" id="AZB20033.1"/>
    </source>
</evidence>
<reference evidence="2 3" key="1">
    <citation type="submission" date="2018-11" db="EMBL/GenBank/DDBJ databases">
        <title>Proposal to divide the Flavobacteriaceae and reorganize its genera based on Amino Acid Identity values calculated from whole genome sequences.</title>
        <authorList>
            <person name="Nicholson A.C."/>
            <person name="Gulvik C.A."/>
            <person name="Whitney A.M."/>
            <person name="Humrighouse B.W."/>
            <person name="Bell M."/>
            <person name="Holmes B."/>
            <person name="Steigerwalt A.G."/>
            <person name="Villarma A."/>
            <person name="Sheth M."/>
            <person name="Batra D."/>
            <person name="Pryor J."/>
            <person name="Bernardet J.-F."/>
            <person name="Hugo C."/>
            <person name="Kampfer P."/>
            <person name="Newman J."/>
            <person name="McQuiston J.R."/>
        </authorList>
    </citation>
    <scope>NUCLEOTIDE SEQUENCE [LARGE SCALE GENOMIC DNA]</scope>
    <source>
        <strain evidence="2 3">H5559</strain>
    </source>
</reference>
<keyword evidence="1" id="KW-1133">Transmembrane helix</keyword>
<evidence type="ECO:0000256" key="1">
    <source>
        <dbReference type="SAM" id="Phobius"/>
    </source>
</evidence>
<protein>
    <submittedName>
        <fullName evidence="2">Uncharacterized protein</fullName>
    </submittedName>
</protein>
<organism evidence="2 3">
    <name type="scientific">Chryseobacterium indologenes</name>
    <name type="common">Flavobacterium indologenes</name>
    <dbReference type="NCBI Taxonomy" id="253"/>
    <lineage>
        <taxon>Bacteria</taxon>
        <taxon>Pseudomonadati</taxon>
        <taxon>Bacteroidota</taxon>
        <taxon>Flavobacteriia</taxon>
        <taxon>Flavobacteriales</taxon>
        <taxon>Weeksellaceae</taxon>
        <taxon>Chryseobacterium group</taxon>
        <taxon>Chryseobacterium</taxon>
    </lineage>
</organism>
<name>A0AAD0YYS0_CHRID</name>
<gene>
    <name evidence="2" type="ORF">EG352_20905</name>
</gene>
<sequence>MIWYENHEIGKVLLILIIHSIFYKSTIFTLKFKLKVMKFKILILFLIVPIFCIQAQSRATTAKDYLSMPGPIALGQKE</sequence>
<keyword evidence="1" id="KW-0472">Membrane</keyword>
<keyword evidence="1" id="KW-0812">Transmembrane</keyword>
<proteinExistence type="predicted"/>
<dbReference type="Proteomes" id="UP000269015">
    <property type="component" value="Chromosome"/>
</dbReference>
<dbReference type="EMBL" id="CP033930">
    <property type="protein sequence ID" value="AZB20033.1"/>
    <property type="molecule type" value="Genomic_DNA"/>
</dbReference>
<feature type="transmembrane region" description="Helical" evidence="1">
    <location>
        <begin position="42"/>
        <end position="59"/>
    </location>
</feature>
<accession>A0AAD0YYS0</accession>
<feature type="transmembrane region" description="Helical" evidence="1">
    <location>
        <begin position="12"/>
        <end position="30"/>
    </location>
</feature>
<evidence type="ECO:0000313" key="3">
    <source>
        <dbReference type="Proteomes" id="UP000269015"/>
    </source>
</evidence>